<evidence type="ECO:0008006" key="5">
    <source>
        <dbReference type="Google" id="ProtNLM"/>
    </source>
</evidence>
<dbReference type="RefSeq" id="YP_007676617.1">
    <property type="nucleotide sequence ID" value="NC_020869.1"/>
</dbReference>
<protein>
    <recommendedName>
        <fullName evidence="5">SMODS and SLOG-associating 2TM effector domain-containing protein</fullName>
    </recommendedName>
</protein>
<sequence>MAERADSWFKQPRPNDGVKTPSNSGLDIFRTLRDDVNSETLMMPKDREELIAISRWIRVAEERAAAHLVKGRWFKFLNRILSFAAVILSSAAGSITAVAESELGENLKHLNPEIISSLFSFIAVAIITTNNSILDCPGKHREHMSAESGYNYVASNMAVSLATYDRELGMANFKTAAAALNYFHVTMTHLNDTTPDA</sequence>
<feature type="region of interest" description="Disordered" evidence="1">
    <location>
        <begin position="1"/>
        <end position="24"/>
    </location>
</feature>
<evidence type="ECO:0000313" key="4">
    <source>
        <dbReference type="Proteomes" id="UP000202230"/>
    </source>
</evidence>
<gene>
    <name evidence="3" type="ORF">TVSG_00012</name>
</gene>
<feature type="transmembrane region" description="Helical" evidence="2">
    <location>
        <begin position="114"/>
        <end position="134"/>
    </location>
</feature>
<evidence type="ECO:0000313" key="3">
    <source>
        <dbReference type="EMBL" id="AGH30812.1"/>
    </source>
</evidence>
<keyword evidence="4" id="KW-1185">Reference proteome</keyword>
<keyword evidence="2" id="KW-1133">Transmembrane helix</keyword>
<evidence type="ECO:0000256" key="2">
    <source>
        <dbReference type="SAM" id="Phobius"/>
    </source>
</evidence>
<dbReference type="Proteomes" id="UP000202230">
    <property type="component" value="Segment"/>
</dbReference>
<dbReference type="GeneID" id="15013261"/>
<name>M4QZF4_9VIRU</name>
<dbReference type="KEGG" id="vg:15013261"/>
<keyword evidence="2" id="KW-0812">Transmembrane</keyword>
<organism evidence="3 4">
    <name type="scientific">Tetraselmis viridis virus S1</name>
    <dbReference type="NCBI Taxonomy" id="756285"/>
    <lineage>
        <taxon>Viruses</taxon>
        <taxon>Varidnaviria</taxon>
        <taxon>Bamfordvirae</taxon>
        <taxon>Preplasmiviricota</taxon>
        <taxon>Polisuviricotina</taxon>
        <taxon>Aquintoviricetes</taxon>
        <taxon>Archintovirales</taxon>
        <taxon>Phypoliviridae</taxon>
        <taxon>Tetrivirus</taxon>
        <taxon>Tetrivirus crimaeaense</taxon>
    </lineage>
</organism>
<dbReference type="EMBL" id="HQ332143">
    <property type="protein sequence ID" value="AGH30812.1"/>
    <property type="molecule type" value="Genomic_DNA"/>
</dbReference>
<keyword evidence="2" id="KW-0472">Membrane</keyword>
<reference evidence="3 4" key="1">
    <citation type="submission" date="2010-09" db="EMBL/GenBank/DDBJ databases">
        <title>The Genome Sequence of Tetraselmis viridis virus S1.</title>
        <authorList>
            <consortium name="The Broad Institute Genome Sequencing Platform"/>
            <person name="Henn M.R."/>
            <person name="Bratbak G."/>
            <person name="Levin J."/>
            <person name="Malboeuf C."/>
            <person name="Casali M."/>
            <person name="Russ C."/>
            <person name="Lennon N."/>
            <person name="Chapman S.B."/>
            <person name="Erlich R."/>
            <person name="Young S.K."/>
            <person name="Yandava C."/>
            <person name="Zeng Q."/>
            <person name="Fitzgerald M.F."/>
            <person name="Alvarado L."/>
            <person name="Anderson S."/>
            <person name="Berlin A."/>
            <person name="Chen Z."/>
            <person name="Freedman E."/>
            <person name="Gellesch M."/>
            <person name="Goldberg J."/>
            <person name="Green L."/>
            <person name="Griggs A."/>
            <person name="Gujja S."/>
            <person name="Heilman E."/>
            <person name="Heiman D."/>
            <person name="Hollinger A."/>
            <person name="Howarth C."/>
            <person name="Larson L."/>
            <person name="Mehta T."/>
            <person name="Neiman D."/>
            <person name="Pearson M."/>
            <person name="Roberts A."/>
            <person name="Ryan E."/>
            <person name="Saif S."/>
            <person name="Shea T."/>
            <person name="Shenoy N."/>
            <person name="Sisk P."/>
            <person name="Stolte C."/>
            <person name="Sykes S."/>
            <person name="White J."/>
            <person name="Haas B."/>
            <person name="Nusbaum C."/>
            <person name="Birren B."/>
        </authorList>
    </citation>
    <scope>NUCLEOTIDE SEQUENCE [LARGE SCALE GENOMIC DNA]</scope>
    <source>
        <strain evidence="3 4">S1</strain>
    </source>
</reference>
<accession>M4QZF4</accession>
<feature type="transmembrane region" description="Helical" evidence="2">
    <location>
        <begin position="80"/>
        <end position="99"/>
    </location>
</feature>
<proteinExistence type="predicted"/>
<evidence type="ECO:0000256" key="1">
    <source>
        <dbReference type="SAM" id="MobiDB-lite"/>
    </source>
</evidence>